<gene>
    <name evidence="2" type="ORF">CWS33_31260</name>
</gene>
<dbReference type="InterPro" id="IPR011051">
    <property type="entry name" value="RmlC_Cupin_sf"/>
</dbReference>
<protein>
    <submittedName>
        <fullName evidence="2">Cupin</fullName>
    </submittedName>
</protein>
<reference evidence="2 3" key="1">
    <citation type="submission" date="2017-12" db="EMBL/GenBank/DDBJ databases">
        <title>Rapid rising of carbapenem-resistant Enterobacteriaceae(CRE) and emergence of colistin resistance genemcr-1 in CRE in the hospital of Henan, China.</title>
        <authorList>
            <person name="Sun Q."/>
            <person name="Zhang R."/>
            <person name="Li Y."/>
            <person name="Shen Y."/>
            <person name="Zhang Y."/>
            <person name="Yang J."/>
            <person name="Shu L."/>
            <person name="Zhou H."/>
            <person name="Wang Y."/>
            <person name="Wang B."/>
            <person name="Shen Z."/>
        </authorList>
    </citation>
    <scope>NUCLEOTIDE SEQUENCE [LARGE SCALE GENOMIC DNA]</scope>
    <source>
        <strain evidence="2 3">3512</strain>
    </source>
</reference>
<accession>A0AAP8HT63</accession>
<evidence type="ECO:0000259" key="1">
    <source>
        <dbReference type="Pfam" id="PF07883"/>
    </source>
</evidence>
<dbReference type="InterPro" id="IPR013096">
    <property type="entry name" value="Cupin_2"/>
</dbReference>
<proteinExistence type="predicted"/>
<name>A0AAP8HT63_ECOLX</name>
<dbReference type="SUPFAM" id="SSF51182">
    <property type="entry name" value="RmlC-like cupins"/>
    <property type="match status" value="1"/>
</dbReference>
<dbReference type="Proteomes" id="UP000233549">
    <property type="component" value="Unassembled WGS sequence"/>
</dbReference>
<feature type="domain" description="Cupin type-2" evidence="1">
    <location>
        <begin position="1"/>
        <end position="42"/>
    </location>
</feature>
<organism evidence="2 3">
    <name type="scientific">Escherichia coli</name>
    <dbReference type="NCBI Taxonomy" id="562"/>
    <lineage>
        <taxon>Bacteria</taxon>
        <taxon>Pseudomonadati</taxon>
        <taxon>Pseudomonadota</taxon>
        <taxon>Gammaproteobacteria</taxon>
        <taxon>Enterobacterales</taxon>
        <taxon>Enterobacteriaceae</taxon>
        <taxon>Escherichia</taxon>
    </lineage>
</organism>
<dbReference type="InterPro" id="IPR014710">
    <property type="entry name" value="RmlC-like_jellyroll"/>
</dbReference>
<feature type="non-terminal residue" evidence="2">
    <location>
        <position position="1"/>
    </location>
</feature>
<dbReference type="EMBL" id="PITP01000843">
    <property type="protein sequence ID" value="PKD78249.1"/>
    <property type="molecule type" value="Genomic_DNA"/>
</dbReference>
<evidence type="ECO:0000313" key="3">
    <source>
        <dbReference type="Proteomes" id="UP000233549"/>
    </source>
</evidence>
<sequence length="47" mass="4584">SGALRLSVLGEDIEVAAGQMYLAPAGVPHAVAAGSHGVLMIVDPVGS</sequence>
<comment type="caution">
    <text evidence="2">The sequence shown here is derived from an EMBL/GenBank/DDBJ whole genome shotgun (WGS) entry which is preliminary data.</text>
</comment>
<dbReference type="Gene3D" id="2.60.120.10">
    <property type="entry name" value="Jelly Rolls"/>
    <property type="match status" value="1"/>
</dbReference>
<dbReference type="Pfam" id="PF07883">
    <property type="entry name" value="Cupin_2"/>
    <property type="match status" value="1"/>
</dbReference>
<dbReference type="AlphaFoldDB" id="A0AAP8HT63"/>
<evidence type="ECO:0000313" key="2">
    <source>
        <dbReference type="EMBL" id="PKD78249.1"/>
    </source>
</evidence>